<gene>
    <name evidence="2" type="primary">ORF28129</name>
</gene>
<reference evidence="2" key="1">
    <citation type="submission" date="2014-12" db="EMBL/GenBank/DDBJ databases">
        <title>Insight into the proteome of Arion vulgaris.</title>
        <authorList>
            <person name="Aradska J."/>
            <person name="Bulat T."/>
            <person name="Smidak R."/>
            <person name="Sarate P."/>
            <person name="Gangsoo J."/>
            <person name="Sialana F."/>
            <person name="Bilban M."/>
            <person name="Lubec G."/>
        </authorList>
    </citation>
    <scope>NUCLEOTIDE SEQUENCE</scope>
    <source>
        <tissue evidence="2">Skin</tissue>
    </source>
</reference>
<dbReference type="Pfam" id="PF13878">
    <property type="entry name" value="zf-C2H2_3"/>
    <property type="match status" value="1"/>
</dbReference>
<name>A0A0B6YLG9_9EUPU</name>
<dbReference type="GO" id="GO:0007064">
    <property type="term" value="P:mitotic sister chromatid cohesion"/>
    <property type="evidence" value="ECO:0007669"/>
    <property type="project" value="TreeGrafter"/>
</dbReference>
<dbReference type="AlphaFoldDB" id="A0A0B6YLG9"/>
<organism evidence="2">
    <name type="scientific">Arion vulgaris</name>
    <dbReference type="NCBI Taxonomy" id="1028688"/>
    <lineage>
        <taxon>Eukaryota</taxon>
        <taxon>Metazoa</taxon>
        <taxon>Spiralia</taxon>
        <taxon>Lophotrochozoa</taxon>
        <taxon>Mollusca</taxon>
        <taxon>Gastropoda</taxon>
        <taxon>Heterobranchia</taxon>
        <taxon>Euthyneura</taxon>
        <taxon>Panpulmonata</taxon>
        <taxon>Eupulmonata</taxon>
        <taxon>Stylommatophora</taxon>
        <taxon>Helicina</taxon>
        <taxon>Arionoidea</taxon>
        <taxon>Arionidae</taxon>
        <taxon>Arion</taxon>
    </lineage>
</organism>
<proteinExistence type="predicted"/>
<dbReference type="PANTHER" id="PTHR45884">
    <property type="entry name" value="N-ACETYLTRANSFERASE ECO"/>
    <property type="match status" value="1"/>
</dbReference>
<accession>A0A0B6YLG9</accession>
<dbReference type="GO" id="GO:0005634">
    <property type="term" value="C:nucleus"/>
    <property type="evidence" value="ECO:0007669"/>
    <property type="project" value="TreeGrafter"/>
</dbReference>
<evidence type="ECO:0000259" key="1">
    <source>
        <dbReference type="Pfam" id="PF13878"/>
    </source>
</evidence>
<dbReference type="GO" id="GO:0061733">
    <property type="term" value="F:protein-lysine-acetyltransferase activity"/>
    <property type="evidence" value="ECO:0007669"/>
    <property type="project" value="TreeGrafter"/>
</dbReference>
<feature type="domain" description="N-acetyltransferase ESCO zinc-finger" evidence="1">
    <location>
        <begin position="1"/>
        <end position="40"/>
    </location>
</feature>
<sequence>QMIIDAGQKKIGVDHCSVCSMVYCPADPIDAAEHSKFHKQLIEVLKFPGWKKERVVQEYQEDLGRVILVLPDDAKYAKNKVEEVDQLMGREPG</sequence>
<dbReference type="InterPro" id="IPR028005">
    <property type="entry name" value="AcTrfase_ESCO_Znf_dom"/>
</dbReference>
<feature type="non-terminal residue" evidence="2">
    <location>
        <position position="1"/>
    </location>
</feature>
<feature type="non-terminal residue" evidence="2">
    <location>
        <position position="93"/>
    </location>
</feature>
<protein>
    <recommendedName>
        <fullName evidence="1">N-acetyltransferase ESCO zinc-finger domain-containing protein</fullName>
    </recommendedName>
</protein>
<dbReference type="GO" id="GO:0000785">
    <property type="term" value="C:chromatin"/>
    <property type="evidence" value="ECO:0007669"/>
    <property type="project" value="TreeGrafter"/>
</dbReference>
<dbReference type="EMBL" id="HACG01009771">
    <property type="protein sequence ID" value="CEK56636.1"/>
    <property type="molecule type" value="Transcribed_RNA"/>
</dbReference>
<evidence type="ECO:0000313" key="2">
    <source>
        <dbReference type="EMBL" id="CEK56636.1"/>
    </source>
</evidence>
<dbReference type="PANTHER" id="PTHR45884:SF2">
    <property type="entry name" value="N-ACETYLTRANSFERASE ECO"/>
    <property type="match status" value="1"/>
</dbReference>